<sequence>MNKMAKGALATGVGVALLLGGGGTLAIWNDTANATTGSIVAGNLDLSSGTAVWKKSDGTVIPNISNYKVVPGETLRFEQPLTIQLTGDQLKATLAPDFGATSNGFSSQLTYNYNIKQGTTELKGRDLTAANSGAATVTAEVTFNQTAGNNTQNAVQDLSKISYKLEQVIR</sequence>
<evidence type="ECO:0000313" key="1">
    <source>
        <dbReference type="EMBL" id="GAA1921822.1"/>
    </source>
</evidence>
<gene>
    <name evidence="1" type="ORF">GCM10009688_28520</name>
</gene>
<dbReference type="RefSeq" id="WP_152228647.1">
    <property type="nucleotide sequence ID" value="NZ_BAAALV010000007.1"/>
</dbReference>
<dbReference type="NCBIfam" id="TIGR04088">
    <property type="entry name" value="cognate_SipW"/>
    <property type="match status" value="1"/>
</dbReference>
<name>A0ABN2PIA5_9MICC</name>
<reference evidence="1 2" key="1">
    <citation type="journal article" date="2019" name="Int. J. Syst. Evol. Microbiol.">
        <title>The Global Catalogue of Microorganisms (GCM) 10K type strain sequencing project: providing services to taxonomists for standard genome sequencing and annotation.</title>
        <authorList>
            <consortium name="The Broad Institute Genomics Platform"/>
            <consortium name="The Broad Institute Genome Sequencing Center for Infectious Disease"/>
            <person name="Wu L."/>
            <person name="Ma J."/>
        </authorList>
    </citation>
    <scope>NUCLEOTIDE SEQUENCE [LARGE SCALE GENOMIC DNA]</scope>
    <source>
        <strain evidence="1 2">JCM 13316</strain>
    </source>
</reference>
<comment type="caution">
    <text evidence="1">The sequence shown here is derived from an EMBL/GenBank/DDBJ whole genome shotgun (WGS) entry which is preliminary data.</text>
</comment>
<dbReference type="EMBL" id="BAAALV010000007">
    <property type="protein sequence ID" value="GAA1921822.1"/>
    <property type="molecule type" value="Genomic_DNA"/>
</dbReference>
<proteinExistence type="predicted"/>
<evidence type="ECO:0000313" key="2">
    <source>
        <dbReference type="Proteomes" id="UP001500784"/>
    </source>
</evidence>
<dbReference type="Proteomes" id="UP001500784">
    <property type="component" value="Unassembled WGS sequence"/>
</dbReference>
<dbReference type="InterPro" id="IPR023833">
    <property type="entry name" value="Signal_pept_SipW-depend-type"/>
</dbReference>
<organism evidence="1 2">
    <name type="scientific">Arthrobacter gandavensis</name>
    <dbReference type="NCBI Taxonomy" id="169960"/>
    <lineage>
        <taxon>Bacteria</taxon>
        <taxon>Bacillati</taxon>
        <taxon>Actinomycetota</taxon>
        <taxon>Actinomycetes</taxon>
        <taxon>Micrococcales</taxon>
        <taxon>Micrococcaceae</taxon>
        <taxon>Arthrobacter</taxon>
    </lineage>
</organism>
<evidence type="ECO:0008006" key="3">
    <source>
        <dbReference type="Google" id="ProtNLM"/>
    </source>
</evidence>
<protein>
    <recommendedName>
        <fullName evidence="3">Alternate-type signal peptide domain-containing protein</fullName>
    </recommendedName>
</protein>
<dbReference type="NCBIfam" id="TIGR04089">
    <property type="entry name" value="exp_by_SipW_III"/>
    <property type="match status" value="1"/>
</dbReference>
<dbReference type="InterPro" id="IPR024006">
    <property type="entry name" value="Alt_signal_exp_actinobact"/>
</dbReference>
<accession>A0ABN2PIA5</accession>
<keyword evidence="2" id="KW-1185">Reference proteome</keyword>